<evidence type="ECO:0000256" key="2">
    <source>
        <dbReference type="ARBA" id="ARBA00022840"/>
    </source>
</evidence>
<gene>
    <name evidence="4" type="ORF">LAZ67_16002653</name>
</gene>
<protein>
    <submittedName>
        <fullName evidence="4">PANK4</fullName>
    </submittedName>
</protein>
<reference evidence="4 5" key="1">
    <citation type="submission" date="2022-01" db="EMBL/GenBank/DDBJ databases">
        <title>A chromosomal length assembly of Cordylochernes scorpioides.</title>
        <authorList>
            <person name="Zeh D."/>
            <person name="Zeh J."/>
        </authorList>
    </citation>
    <scope>NUCLEOTIDE SEQUENCE [LARGE SCALE GENOMIC DNA]</scope>
    <source>
        <strain evidence="4">IN4F17</strain>
        <tissue evidence="4">Whole Body</tissue>
    </source>
</reference>
<dbReference type="Gene3D" id="3.30.420.40">
    <property type="match status" value="1"/>
</dbReference>
<keyword evidence="3" id="KW-0173">Coenzyme A biosynthesis</keyword>
<dbReference type="InterPro" id="IPR004567">
    <property type="entry name" value="Type_II_PanK"/>
</dbReference>
<evidence type="ECO:0000256" key="3">
    <source>
        <dbReference type="ARBA" id="ARBA00022993"/>
    </source>
</evidence>
<keyword evidence="1" id="KW-0547">Nucleotide-binding</keyword>
<accession>A0ABY6LEV9</accession>
<evidence type="ECO:0000256" key="1">
    <source>
        <dbReference type="ARBA" id="ARBA00022741"/>
    </source>
</evidence>
<dbReference type="SUPFAM" id="SSF53067">
    <property type="entry name" value="Actin-like ATPase domain"/>
    <property type="match status" value="1"/>
</dbReference>
<name>A0ABY6LEV9_9ARAC</name>
<evidence type="ECO:0000313" key="5">
    <source>
        <dbReference type="Proteomes" id="UP001235939"/>
    </source>
</evidence>
<evidence type="ECO:0000313" key="4">
    <source>
        <dbReference type="EMBL" id="UYV78752.1"/>
    </source>
</evidence>
<sequence>MKVEGQQFASADIARSLLYMISNDIGQLACLYAMMHGLKRVYFGGYFLRGHPLSMHSISFAIKYWSKDKVQALFLRHEGYLGAIGAFLKGAEEMDSEKYSWQENYAGSSGLRSPIPTRLSNHNDALLLFWVYVNFLQGCGHCWA</sequence>
<dbReference type="Proteomes" id="UP001235939">
    <property type="component" value="Chromosome 16"/>
</dbReference>
<organism evidence="4 5">
    <name type="scientific">Cordylochernes scorpioides</name>
    <dbReference type="NCBI Taxonomy" id="51811"/>
    <lineage>
        <taxon>Eukaryota</taxon>
        <taxon>Metazoa</taxon>
        <taxon>Ecdysozoa</taxon>
        <taxon>Arthropoda</taxon>
        <taxon>Chelicerata</taxon>
        <taxon>Arachnida</taxon>
        <taxon>Pseudoscorpiones</taxon>
        <taxon>Cheliferoidea</taxon>
        <taxon>Chernetidae</taxon>
        <taxon>Cordylochernes</taxon>
    </lineage>
</organism>
<dbReference type="PANTHER" id="PTHR12280:SF20">
    <property type="entry name" value="4'-PHOSPHOPANTETHEINE PHOSPHATASE"/>
    <property type="match status" value="1"/>
</dbReference>
<dbReference type="PANTHER" id="PTHR12280">
    <property type="entry name" value="PANTOTHENATE KINASE"/>
    <property type="match status" value="1"/>
</dbReference>
<dbReference type="EMBL" id="CP092878">
    <property type="protein sequence ID" value="UYV78752.1"/>
    <property type="molecule type" value="Genomic_DNA"/>
</dbReference>
<proteinExistence type="predicted"/>
<keyword evidence="5" id="KW-1185">Reference proteome</keyword>
<dbReference type="Pfam" id="PF03630">
    <property type="entry name" value="Fumble"/>
    <property type="match status" value="1"/>
</dbReference>
<keyword evidence="2" id="KW-0067">ATP-binding</keyword>
<dbReference type="InterPro" id="IPR043129">
    <property type="entry name" value="ATPase_NBD"/>
</dbReference>